<name>A0A6A5GU95_CAERE</name>
<dbReference type="RefSeq" id="XP_053585174.1">
    <property type="nucleotide sequence ID" value="XM_053730402.1"/>
</dbReference>
<feature type="chain" id="PRO_5025634839" evidence="1">
    <location>
        <begin position="20"/>
        <end position="89"/>
    </location>
</feature>
<organism evidence="2 3">
    <name type="scientific">Caenorhabditis remanei</name>
    <name type="common">Caenorhabditis vulgaris</name>
    <dbReference type="NCBI Taxonomy" id="31234"/>
    <lineage>
        <taxon>Eukaryota</taxon>
        <taxon>Metazoa</taxon>
        <taxon>Ecdysozoa</taxon>
        <taxon>Nematoda</taxon>
        <taxon>Chromadorea</taxon>
        <taxon>Rhabditida</taxon>
        <taxon>Rhabditina</taxon>
        <taxon>Rhabditomorpha</taxon>
        <taxon>Rhabditoidea</taxon>
        <taxon>Rhabditidae</taxon>
        <taxon>Peloderinae</taxon>
        <taxon>Caenorhabditis</taxon>
    </lineage>
</organism>
<gene>
    <name evidence="2" type="ORF">GCK72_014682</name>
</gene>
<feature type="signal peptide" evidence="1">
    <location>
        <begin position="1"/>
        <end position="19"/>
    </location>
</feature>
<dbReference type="GeneID" id="78775890"/>
<dbReference type="PROSITE" id="PS51257">
    <property type="entry name" value="PROKAR_LIPOPROTEIN"/>
    <property type="match status" value="1"/>
</dbReference>
<reference evidence="2 3" key="1">
    <citation type="submission" date="2019-12" db="EMBL/GenBank/DDBJ databases">
        <title>Chromosome-level assembly of the Caenorhabditis remanei genome.</title>
        <authorList>
            <person name="Teterina A.A."/>
            <person name="Willis J.H."/>
            <person name="Phillips P.C."/>
        </authorList>
    </citation>
    <scope>NUCLEOTIDE SEQUENCE [LARGE SCALE GENOMIC DNA]</scope>
    <source>
        <strain evidence="2 3">PX506</strain>
        <tissue evidence="2">Whole organism</tissue>
    </source>
</reference>
<proteinExistence type="predicted"/>
<evidence type="ECO:0000313" key="2">
    <source>
        <dbReference type="EMBL" id="KAF1758224.1"/>
    </source>
</evidence>
<comment type="caution">
    <text evidence="2">The sequence shown here is derived from an EMBL/GenBank/DDBJ whole genome shotgun (WGS) entry which is preliminary data.</text>
</comment>
<evidence type="ECO:0000256" key="1">
    <source>
        <dbReference type="SAM" id="SignalP"/>
    </source>
</evidence>
<dbReference type="CTD" id="78775890"/>
<dbReference type="Proteomes" id="UP000483820">
    <property type="component" value="Chromosome IV"/>
</dbReference>
<dbReference type="EMBL" id="WUAV01000004">
    <property type="protein sequence ID" value="KAF1758224.1"/>
    <property type="molecule type" value="Genomic_DNA"/>
</dbReference>
<protein>
    <submittedName>
        <fullName evidence="2">Uncharacterized protein</fullName>
    </submittedName>
</protein>
<dbReference type="AlphaFoldDB" id="A0A6A5GU95"/>
<dbReference type="KEGG" id="crq:GCK72_014682"/>
<accession>A0A6A5GU95</accession>
<sequence length="89" mass="10067">MTTRLFLILLLLASPVVFGCFGPSCTKIIYSRPCIQPMCVPRCTTVTCFRKYFLLPPPPPPIIIRTVPVQRSCCTLTNFSCCRTFYGKK</sequence>
<keyword evidence="1" id="KW-0732">Signal</keyword>
<evidence type="ECO:0000313" key="3">
    <source>
        <dbReference type="Proteomes" id="UP000483820"/>
    </source>
</evidence>